<evidence type="ECO:0000256" key="1">
    <source>
        <dbReference type="ARBA" id="ARBA00023125"/>
    </source>
</evidence>
<name>A0A6I1GEF3_9BIFI</name>
<evidence type="ECO:0000313" key="3">
    <source>
        <dbReference type="EMBL" id="KAB7790010.1"/>
    </source>
</evidence>
<protein>
    <submittedName>
        <fullName evidence="3">Transcriptional regulator, MerR family</fullName>
    </submittedName>
</protein>
<dbReference type="Proteomes" id="UP000441772">
    <property type="component" value="Unassembled WGS sequence"/>
</dbReference>
<dbReference type="RefSeq" id="WP_152234816.1">
    <property type="nucleotide sequence ID" value="NZ_JBHSKZ010000060.1"/>
</dbReference>
<dbReference type="InterPro" id="IPR009061">
    <property type="entry name" value="DNA-bd_dom_put_sf"/>
</dbReference>
<dbReference type="PANTHER" id="PTHR30204:SF98">
    <property type="entry name" value="HTH-TYPE TRANSCRIPTIONAL REGULATOR ADHR"/>
    <property type="match status" value="1"/>
</dbReference>
<accession>A0A6I1GEF3</accession>
<dbReference type="InterPro" id="IPR047057">
    <property type="entry name" value="MerR_fam"/>
</dbReference>
<dbReference type="SUPFAM" id="SSF46955">
    <property type="entry name" value="Putative DNA-binding domain"/>
    <property type="match status" value="1"/>
</dbReference>
<dbReference type="InterPro" id="IPR000551">
    <property type="entry name" value="MerR-type_HTH_dom"/>
</dbReference>
<dbReference type="GO" id="GO:0003677">
    <property type="term" value="F:DNA binding"/>
    <property type="evidence" value="ECO:0007669"/>
    <property type="project" value="UniProtKB-KW"/>
</dbReference>
<gene>
    <name evidence="3" type="ORF">F7D09_1495</name>
</gene>
<dbReference type="SMART" id="SM00422">
    <property type="entry name" value="HTH_MERR"/>
    <property type="match status" value="1"/>
</dbReference>
<keyword evidence="1" id="KW-0238">DNA-binding</keyword>
<dbReference type="CDD" id="cd01109">
    <property type="entry name" value="HTH_YyaN"/>
    <property type="match status" value="1"/>
</dbReference>
<dbReference type="EMBL" id="WBVT01000024">
    <property type="protein sequence ID" value="KAB7790010.1"/>
    <property type="molecule type" value="Genomic_DNA"/>
</dbReference>
<comment type="caution">
    <text evidence="3">The sequence shown here is derived from an EMBL/GenBank/DDBJ whole genome shotgun (WGS) entry which is preliminary data.</text>
</comment>
<proteinExistence type="predicted"/>
<dbReference type="Pfam" id="PF13411">
    <property type="entry name" value="MerR_1"/>
    <property type="match status" value="1"/>
</dbReference>
<organism evidence="3 4">
    <name type="scientific">Bifidobacterium leontopitheci</name>
    <dbReference type="NCBI Taxonomy" id="2650774"/>
    <lineage>
        <taxon>Bacteria</taxon>
        <taxon>Bacillati</taxon>
        <taxon>Actinomycetota</taxon>
        <taxon>Actinomycetes</taxon>
        <taxon>Bifidobacteriales</taxon>
        <taxon>Bifidobacteriaceae</taxon>
        <taxon>Bifidobacterium</taxon>
    </lineage>
</organism>
<evidence type="ECO:0000259" key="2">
    <source>
        <dbReference type="PROSITE" id="PS50937"/>
    </source>
</evidence>
<dbReference type="PROSITE" id="PS50937">
    <property type="entry name" value="HTH_MERR_2"/>
    <property type="match status" value="1"/>
</dbReference>
<keyword evidence="4" id="KW-1185">Reference proteome</keyword>
<dbReference type="Gene3D" id="1.10.1660.10">
    <property type="match status" value="1"/>
</dbReference>
<sequence length="153" mass="17944">MSVRDEHKADADGRVYGIRDVAAMFRMEPSTLRYYEEVGLLTGVGRDAAGRRVYRQCHIHRLRTICCFKRAGMSIEDLRRFFSFEDDEPGHIDDIMTLLQGRREALEDQRRALDEAYGHVLRKLHYYGDIRERLRDGGPMPVWADYRNATFDD</sequence>
<feature type="domain" description="HTH merR-type" evidence="2">
    <location>
        <begin position="15"/>
        <end position="84"/>
    </location>
</feature>
<dbReference type="GO" id="GO:0003700">
    <property type="term" value="F:DNA-binding transcription factor activity"/>
    <property type="evidence" value="ECO:0007669"/>
    <property type="project" value="InterPro"/>
</dbReference>
<evidence type="ECO:0000313" key="4">
    <source>
        <dbReference type="Proteomes" id="UP000441772"/>
    </source>
</evidence>
<dbReference type="AlphaFoldDB" id="A0A6I1GEF3"/>
<reference evidence="3 4" key="1">
    <citation type="submission" date="2019-09" db="EMBL/GenBank/DDBJ databases">
        <title>Characterization of the phylogenetic diversity of two novel species belonging to the genus Bifidobacterium: Bifidobacterium cebidarum sp. nov. and Bifidobacterium leontopitheci sp. nov.</title>
        <authorList>
            <person name="Lugli G.A."/>
            <person name="Duranti S."/>
            <person name="Milani C."/>
            <person name="Turroni F."/>
            <person name="Ventura M."/>
        </authorList>
    </citation>
    <scope>NUCLEOTIDE SEQUENCE [LARGE SCALE GENOMIC DNA]</scope>
    <source>
        <strain evidence="3 4">LMG 31471</strain>
    </source>
</reference>
<dbReference type="PANTHER" id="PTHR30204">
    <property type="entry name" value="REDOX-CYCLING DRUG-SENSING TRANSCRIPTIONAL ACTIVATOR SOXR"/>
    <property type="match status" value="1"/>
</dbReference>